<gene>
    <name evidence="4" type="ORF">SAMN02745161_0824</name>
</gene>
<dbReference type="PROSITE" id="PS50005">
    <property type="entry name" value="TPR"/>
    <property type="match status" value="3"/>
</dbReference>
<dbReference type="PANTHER" id="PTHR44858">
    <property type="entry name" value="TETRATRICOPEPTIDE REPEAT PROTEIN 6"/>
    <property type="match status" value="1"/>
</dbReference>
<dbReference type="GO" id="GO:0046813">
    <property type="term" value="P:receptor-mediated virion attachment to host cell"/>
    <property type="evidence" value="ECO:0007669"/>
    <property type="project" value="TreeGrafter"/>
</dbReference>
<dbReference type="Pfam" id="PF13374">
    <property type="entry name" value="TPR_10"/>
    <property type="match status" value="1"/>
</dbReference>
<dbReference type="STRING" id="1121457.SAMN02745161_0824"/>
<dbReference type="SMART" id="SM00028">
    <property type="entry name" value="TPR"/>
    <property type="match status" value="5"/>
</dbReference>
<feature type="repeat" description="TPR" evidence="3">
    <location>
        <begin position="183"/>
        <end position="216"/>
    </location>
</feature>
<dbReference type="InterPro" id="IPR006597">
    <property type="entry name" value="Sel1-like"/>
</dbReference>
<dbReference type="OrthoDB" id="5458866at2"/>
<evidence type="ECO:0000313" key="5">
    <source>
        <dbReference type="Proteomes" id="UP000184694"/>
    </source>
</evidence>
<evidence type="ECO:0000256" key="3">
    <source>
        <dbReference type="PROSITE-ProRule" id="PRU00339"/>
    </source>
</evidence>
<dbReference type="GO" id="GO:0009279">
    <property type="term" value="C:cell outer membrane"/>
    <property type="evidence" value="ECO:0007669"/>
    <property type="project" value="TreeGrafter"/>
</dbReference>
<organism evidence="4 5">
    <name type="scientific">Halodesulfovibrio marinisediminis DSM 17456</name>
    <dbReference type="NCBI Taxonomy" id="1121457"/>
    <lineage>
        <taxon>Bacteria</taxon>
        <taxon>Pseudomonadati</taxon>
        <taxon>Thermodesulfobacteriota</taxon>
        <taxon>Desulfovibrionia</taxon>
        <taxon>Desulfovibrionales</taxon>
        <taxon>Desulfovibrionaceae</taxon>
        <taxon>Halodesulfovibrio</taxon>
    </lineage>
</organism>
<dbReference type="Proteomes" id="UP000184694">
    <property type="component" value="Unassembled WGS sequence"/>
</dbReference>
<evidence type="ECO:0000313" key="4">
    <source>
        <dbReference type="EMBL" id="SIN79861.1"/>
    </source>
</evidence>
<dbReference type="RefSeq" id="WP_074215662.1">
    <property type="nucleotide sequence ID" value="NZ_FSRG01000003.1"/>
</dbReference>
<dbReference type="Pfam" id="PF00515">
    <property type="entry name" value="TPR_1"/>
    <property type="match status" value="1"/>
</dbReference>
<evidence type="ECO:0000256" key="2">
    <source>
        <dbReference type="ARBA" id="ARBA00022803"/>
    </source>
</evidence>
<dbReference type="SMART" id="SM00671">
    <property type="entry name" value="SEL1"/>
    <property type="match status" value="3"/>
</dbReference>
<dbReference type="InterPro" id="IPR050498">
    <property type="entry name" value="Ycf3"/>
</dbReference>
<dbReference type="SUPFAM" id="SSF48452">
    <property type="entry name" value="TPR-like"/>
    <property type="match status" value="1"/>
</dbReference>
<reference evidence="5" key="1">
    <citation type="submission" date="2016-11" db="EMBL/GenBank/DDBJ databases">
        <authorList>
            <person name="Varghese N."/>
            <person name="Submissions S."/>
        </authorList>
    </citation>
    <scope>NUCLEOTIDE SEQUENCE [LARGE SCALE GENOMIC DNA]</scope>
    <source>
        <strain evidence="5">DSM 17456</strain>
    </source>
</reference>
<keyword evidence="5" id="KW-1185">Reference proteome</keyword>
<proteinExistence type="predicted"/>
<protein>
    <submittedName>
        <fullName evidence="4">Flp pilus assembly protein TadD, contains TPR repeats</fullName>
    </submittedName>
</protein>
<feature type="repeat" description="TPR" evidence="3">
    <location>
        <begin position="247"/>
        <end position="280"/>
    </location>
</feature>
<feature type="repeat" description="TPR" evidence="3">
    <location>
        <begin position="47"/>
        <end position="80"/>
    </location>
</feature>
<evidence type="ECO:0000256" key="1">
    <source>
        <dbReference type="ARBA" id="ARBA00022737"/>
    </source>
</evidence>
<name>A0A1N6EA70_9BACT</name>
<dbReference type="InterPro" id="IPR019734">
    <property type="entry name" value="TPR_rpt"/>
</dbReference>
<keyword evidence="2 3" id="KW-0802">TPR repeat</keyword>
<dbReference type="Pfam" id="PF13432">
    <property type="entry name" value="TPR_16"/>
    <property type="match status" value="1"/>
</dbReference>
<dbReference type="PROSITE" id="PS51257">
    <property type="entry name" value="PROKAR_LIPOPROTEIN"/>
    <property type="match status" value="1"/>
</dbReference>
<dbReference type="PROSITE" id="PS50293">
    <property type="entry name" value="TPR_REGION"/>
    <property type="match status" value="1"/>
</dbReference>
<dbReference type="EMBL" id="FSRG01000003">
    <property type="protein sequence ID" value="SIN79861.1"/>
    <property type="molecule type" value="Genomic_DNA"/>
</dbReference>
<accession>A0A1N6EA70</accession>
<dbReference type="InterPro" id="IPR011990">
    <property type="entry name" value="TPR-like_helical_dom_sf"/>
</dbReference>
<dbReference type="PANTHER" id="PTHR44858:SF1">
    <property type="entry name" value="UDP-N-ACETYLGLUCOSAMINE--PEPTIDE N-ACETYLGLUCOSAMINYLTRANSFERASE SPINDLY-RELATED"/>
    <property type="match status" value="1"/>
</dbReference>
<dbReference type="AlphaFoldDB" id="A0A1N6EA70"/>
<keyword evidence="1" id="KW-0677">Repeat</keyword>
<dbReference type="Gene3D" id="1.25.40.10">
    <property type="entry name" value="Tetratricopeptide repeat domain"/>
    <property type="match status" value="2"/>
</dbReference>
<dbReference type="Pfam" id="PF13431">
    <property type="entry name" value="TPR_17"/>
    <property type="match status" value="1"/>
</dbReference>
<sequence>MRTAWGVFSVILLCFGLLLTGCKKNIESSASMQEWLEEHDPKEEMTWQAYVREGDQYAAQENLEQAYMQYSKALHLQPENLELRVKRGDILFRKKLMEKALVEYTAVLEKEADRHDANLGVGKVYFAVNDHDKAAEHLEKASGGGCMYWEADAIMGIISDYNGDPLEGENFFLEALRCEPNNGDVLNNLGTCYLLQGKHAEAVDAFINAIKAGNTKKRVYNNLGIALVKTERYQEAFEAFRMSASEAVAYNNIGYIYYLLQNYDKAVKCFEKAISMHSAYYAEADENLKRAKAALFSKKIDNSQPEFEQHQAYSTNIISTDSALQETNLFE</sequence>